<dbReference type="EMBL" id="JARBHB010000007">
    <property type="protein sequence ID" value="KAJ8879028.1"/>
    <property type="molecule type" value="Genomic_DNA"/>
</dbReference>
<name>A0ABQ9H413_9NEOP</name>
<sequence length="277" mass="31008">MSARLFSLHAHASCANLARVARQWPAAKHLQPQTAERPRPVASHLELHNFFWQRAGPRVPLRACSHKTVRLYGFEKKLDERCFEFAVLRVDEGEMRRVWSSARMKRRGGGISPRKPADQCHHSARFPRAKIRQQPRLESNPFVVVPSMGTNPFSDKLHEALVTDLVSHWLPHAAKNSLLVGPPAGRDTCVLLAVYGLCALFGLRKWYVGTSTYMPSTSTRSIAQVGVSHSTVWDVLSANALFPYYSPYSVWPAGWVMLLWNAIATVIGSPIPAPKEP</sequence>
<dbReference type="Proteomes" id="UP001159363">
    <property type="component" value="Chromosome 6"/>
</dbReference>
<keyword evidence="2" id="KW-1185">Reference proteome</keyword>
<comment type="caution">
    <text evidence="1">The sequence shown here is derived from an EMBL/GenBank/DDBJ whole genome shotgun (WGS) entry which is preliminary data.</text>
</comment>
<accession>A0ABQ9H413</accession>
<proteinExistence type="predicted"/>
<protein>
    <submittedName>
        <fullName evidence="1">Uncharacterized protein</fullName>
    </submittedName>
</protein>
<reference evidence="1 2" key="1">
    <citation type="submission" date="2023-02" db="EMBL/GenBank/DDBJ databases">
        <title>LHISI_Scaffold_Assembly.</title>
        <authorList>
            <person name="Stuart O.P."/>
            <person name="Cleave R."/>
            <person name="Magrath M.J.L."/>
            <person name="Mikheyev A.S."/>
        </authorList>
    </citation>
    <scope>NUCLEOTIDE SEQUENCE [LARGE SCALE GENOMIC DNA]</scope>
    <source>
        <strain evidence="1">Daus_M_001</strain>
        <tissue evidence="1">Leg muscle</tissue>
    </source>
</reference>
<evidence type="ECO:0000313" key="1">
    <source>
        <dbReference type="EMBL" id="KAJ8879028.1"/>
    </source>
</evidence>
<gene>
    <name evidence="1" type="ORF">PR048_019634</name>
</gene>
<organism evidence="1 2">
    <name type="scientific">Dryococelus australis</name>
    <dbReference type="NCBI Taxonomy" id="614101"/>
    <lineage>
        <taxon>Eukaryota</taxon>
        <taxon>Metazoa</taxon>
        <taxon>Ecdysozoa</taxon>
        <taxon>Arthropoda</taxon>
        <taxon>Hexapoda</taxon>
        <taxon>Insecta</taxon>
        <taxon>Pterygota</taxon>
        <taxon>Neoptera</taxon>
        <taxon>Polyneoptera</taxon>
        <taxon>Phasmatodea</taxon>
        <taxon>Verophasmatodea</taxon>
        <taxon>Anareolatae</taxon>
        <taxon>Phasmatidae</taxon>
        <taxon>Eurycanthinae</taxon>
        <taxon>Dryococelus</taxon>
    </lineage>
</organism>
<evidence type="ECO:0000313" key="2">
    <source>
        <dbReference type="Proteomes" id="UP001159363"/>
    </source>
</evidence>